<evidence type="ECO:0000313" key="2">
    <source>
        <dbReference type="EMBL" id="NHC12453.1"/>
    </source>
</evidence>
<dbReference type="Proteomes" id="UP000800981">
    <property type="component" value="Unassembled WGS sequence"/>
</dbReference>
<dbReference type="RefSeq" id="WP_166276753.1">
    <property type="nucleotide sequence ID" value="NZ_JAANNP010000001.1"/>
</dbReference>
<accession>A0ABX0GSZ2</accession>
<feature type="compositionally biased region" description="Low complexity" evidence="1">
    <location>
        <begin position="1"/>
        <end position="12"/>
    </location>
</feature>
<evidence type="ECO:0008006" key="4">
    <source>
        <dbReference type="Google" id="ProtNLM"/>
    </source>
</evidence>
<reference evidence="2 3" key="1">
    <citation type="submission" date="2020-03" db="EMBL/GenBank/DDBJ databases">
        <title>Two novel Motilibacter sp.</title>
        <authorList>
            <person name="Liu S."/>
        </authorList>
    </citation>
    <scope>NUCLEOTIDE SEQUENCE [LARGE SCALE GENOMIC DNA]</scope>
    <source>
        <strain evidence="2 3">E257</strain>
    </source>
</reference>
<sequence length="122" mass="13393">MRGLGRLFSRGPGRSGRSRGPVAQRSATSDDERHLREFAGSRTGVEAYVEPPTAVTTTTVVFVANTGEWTRRRVRDAHAAHSLANALGVPSYDAAVVGYPRRMREWNARRAAEEKARRTGSV</sequence>
<dbReference type="EMBL" id="JAANNP010000001">
    <property type="protein sequence ID" value="NHC12453.1"/>
    <property type="molecule type" value="Genomic_DNA"/>
</dbReference>
<name>A0ABX0GSZ2_9ACTN</name>
<feature type="region of interest" description="Disordered" evidence="1">
    <location>
        <begin position="1"/>
        <end position="44"/>
    </location>
</feature>
<organism evidence="2 3">
    <name type="scientific">Motilibacter deserti</name>
    <dbReference type="NCBI Taxonomy" id="2714956"/>
    <lineage>
        <taxon>Bacteria</taxon>
        <taxon>Bacillati</taxon>
        <taxon>Actinomycetota</taxon>
        <taxon>Actinomycetes</taxon>
        <taxon>Motilibacterales</taxon>
        <taxon>Motilibacteraceae</taxon>
        <taxon>Motilibacter</taxon>
    </lineage>
</organism>
<protein>
    <recommendedName>
        <fullName evidence="4">Oxidoreductase</fullName>
    </recommendedName>
</protein>
<evidence type="ECO:0000313" key="3">
    <source>
        <dbReference type="Proteomes" id="UP000800981"/>
    </source>
</evidence>
<gene>
    <name evidence="2" type="ORF">G9H71_01475</name>
</gene>
<comment type="caution">
    <text evidence="2">The sequence shown here is derived from an EMBL/GenBank/DDBJ whole genome shotgun (WGS) entry which is preliminary data.</text>
</comment>
<proteinExistence type="predicted"/>
<evidence type="ECO:0000256" key="1">
    <source>
        <dbReference type="SAM" id="MobiDB-lite"/>
    </source>
</evidence>
<keyword evidence="3" id="KW-1185">Reference proteome</keyword>
<feature type="compositionally biased region" description="Basic and acidic residues" evidence="1">
    <location>
        <begin position="28"/>
        <end position="39"/>
    </location>
</feature>